<reference evidence="2 3" key="1">
    <citation type="submission" date="2021-03" db="EMBL/GenBank/DDBJ databases">
        <title>Sequencing the genomes of 1000 actinobacteria strains.</title>
        <authorList>
            <person name="Klenk H.-P."/>
        </authorList>
    </citation>
    <scope>NUCLEOTIDE SEQUENCE [LARGE SCALE GENOMIC DNA]</scope>
    <source>
        <strain evidence="2 3">DSM 45510</strain>
    </source>
</reference>
<dbReference type="InterPro" id="IPR011024">
    <property type="entry name" value="G_crystallin-like"/>
</dbReference>
<name>A0ABS4PYD7_9PSEU</name>
<evidence type="ECO:0008006" key="4">
    <source>
        <dbReference type="Google" id="ProtNLM"/>
    </source>
</evidence>
<organism evidence="2 3">
    <name type="scientific">Amycolatopsis magusensis</name>
    <dbReference type="NCBI Taxonomy" id="882444"/>
    <lineage>
        <taxon>Bacteria</taxon>
        <taxon>Bacillati</taxon>
        <taxon>Actinomycetota</taxon>
        <taxon>Actinomycetes</taxon>
        <taxon>Pseudonocardiales</taxon>
        <taxon>Pseudonocardiaceae</taxon>
        <taxon>Amycolatopsis</taxon>
    </lineage>
</organism>
<dbReference type="Gene3D" id="2.60.20.10">
    <property type="entry name" value="Crystallins"/>
    <property type="match status" value="1"/>
</dbReference>
<feature type="chain" id="PRO_5046704812" description="Peptidase inhibitor family I36" evidence="1">
    <location>
        <begin position="28"/>
        <end position="130"/>
    </location>
</feature>
<evidence type="ECO:0000256" key="1">
    <source>
        <dbReference type="SAM" id="SignalP"/>
    </source>
</evidence>
<keyword evidence="1" id="KW-0732">Signal</keyword>
<keyword evidence="3" id="KW-1185">Reference proteome</keyword>
<feature type="signal peptide" evidence="1">
    <location>
        <begin position="1"/>
        <end position="27"/>
    </location>
</feature>
<dbReference type="Pfam" id="PF03995">
    <property type="entry name" value="Inhibitor_I36"/>
    <property type="match status" value="1"/>
</dbReference>
<evidence type="ECO:0000313" key="3">
    <source>
        <dbReference type="Proteomes" id="UP000741013"/>
    </source>
</evidence>
<evidence type="ECO:0000313" key="2">
    <source>
        <dbReference type="EMBL" id="MBP2183905.1"/>
    </source>
</evidence>
<dbReference type="SUPFAM" id="SSF49695">
    <property type="entry name" value="gamma-Crystallin-like"/>
    <property type="match status" value="1"/>
</dbReference>
<gene>
    <name evidence="2" type="ORF">JOM49_005431</name>
</gene>
<dbReference type="RefSeq" id="WP_209666987.1">
    <property type="nucleotide sequence ID" value="NZ_JAGGMS010000001.1"/>
</dbReference>
<accession>A0ABS4PYD7</accession>
<comment type="caution">
    <text evidence="2">The sequence shown here is derived from an EMBL/GenBank/DDBJ whole genome shotgun (WGS) entry which is preliminary data.</text>
</comment>
<protein>
    <recommendedName>
        <fullName evidence="4">Peptidase inhibitor family I36</fullName>
    </recommendedName>
</protein>
<proteinExistence type="predicted"/>
<dbReference type="Proteomes" id="UP000741013">
    <property type="component" value="Unassembled WGS sequence"/>
</dbReference>
<sequence>MRWFTKLGVTLGLVTVAAIAPATAASAGPHNTDSGVSITAYSDCPSGWFCVWSGKDGQGTMARFQTGTPDLGDFGLDNQVSSLWNRTGIIWCTYLNTNYSGGTWPVGNWQGNTSEYSRDNNISSLRRGAC</sequence>
<dbReference type="EMBL" id="JAGGMS010000001">
    <property type="protein sequence ID" value="MBP2183905.1"/>
    <property type="molecule type" value="Genomic_DNA"/>
</dbReference>